<feature type="domain" description="FBD" evidence="2">
    <location>
        <begin position="379"/>
        <end position="414"/>
    </location>
</feature>
<evidence type="ECO:0000259" key="2">
    <source>
        <dbReference type="Pfam" id="PF08387"/>
    </source>
</evidence>
<feature type="region of interest" description="Disordered" evidence="1">
    <location>
        <begin position="1"/>
        <end position="22"/>
    </location>
</feature>
<accession>A0AAD8SC38</accession>
<evidence type="ECO:0000256" key="1">
    <source>
        <dbReference type="SAM" id="MobiDB-lite"/>
    </source>
</evidence>
<dbReference type="PANTHER" id="PTHR32141">
    <property type="match status" value="1"/>
</dbReference>
<dbReference type="InterPro" id="IPR036047">
    <property type="entry name" value="F-box-like_dom_sf"/>
</dbReference>
<dbReference type="InterPro" id="IPR032675">
    <property type="entry name" value="LRR_dom_sf"/>
</dbReference>
<dbReference type="CDD" id="cd22160">
    <property type="entry name" value="F-box_AtFBL13-like"/>
    <property type="match status" value="1"/>
</dbReference>
<evidence type="ECO:0000259" key="3">
    <source>
        <dbReference type="Pfam" id="PF24758"/>
    </source>
</evidence>
<evidence type="ECO:0000313" key="4">
    <source>
        <dbReference type="EMBL" id="KAK1648312.1"/>
    </source>
</evidence>
<dbReference type="PANTHER" id="PTHR32141:SF179">
    <property type="entry name" value="F-BOX DOMAIN-CONTAINING PROTEIN"/>
    <property type="match status" value="1"/>
</dbReference>
<dbReference type="InterPro" id="IPR055302">
    <property type="entry name" value="F-box_dom-containing"/>
</dbReference>
<dbReference type="AlphaFoldDB" id="A0AAD8SC38"/>
<evidence type="ECO:0008006" key="6">
    <source>
        <dbReference type="Google" id="ProtNLM"/>
    </source>
</evidence>
<organism evidence="4 5">
    <name type="scientific">Lolium multiflorum</name>
    <name type="common">Italian ryegrass</name>
    <name type="synonym">Lolium perenne subsp. multiflorum</name>
    <dbReference type="NCBI Taxonomy" id="4521"/>
    <lineage>
        <taxon>Eukaryota</taxon>
        <taxon>Viridiplantae</taxon>
        <taxon>Streptophyta</taxon>
        <taxon>Embryophyta</taxon>
        <taxon>Tracheophyta</taxon>
        <taxon>Spermatophyta</taxon>
        <taxon>Magnoliopsida</taxon>
        <taxon>Liliopsida</taxon>
        <taxon>Poales</taxon>
        <taxon>Poaceae</taxon>
        <taxon>BOP clade</taxon>
        <taxon>Pooideae</taxon>
        <taxon>Poodae</taxon>
        <taxon>Poeae</taxon>
        <taxon>Poeae Chloroplast Group 2 (Poeae type)</taxon>
        <taxon>Loliodinae</taxon>
        <taxon>Loliinae</taxon>
        <taxon>Lolium</taxon>
    </lineage>
</organism>
<name>A0AAD8SC38_LOLMU</name>
<feature type="domain" description="F-box/LRR-repeat protein 15/At3g58940/PEG3-like LRR" evidence="3">
    <location>
        <begin position="125"/>
        <end position="356"/>
    </location>
</feature>
<proteinExistence type="predicted"/>
<dbReference type="InterPro" id="IPR055411">
    <property type="entry name" value="LRR_FXL15/At3g58940/PEG3-like"/>
</dbReference>
<dbReference type="EMBL" id="JAUUTY010000004">
    <property type="protein sequence ID" value="KAK1648312.1"/>
    <property type="molecule type" value="Genomic_DNA"/>
</dbReference>
<dbReference type="Proteomes" id="UP001231189">
    <property type="component" value="Unassembled WGS sequence"/>
</dbReference>
<dbReference type="SUPFAM" id="SSF81383">
    <property type="entry name" value="F-box domain"/>
    <property type="match status" value="1"/>
</dbReference>
<dbReference type="InterPro" id="IPR053781">
    <property type="entry name" value="F-box_AtFBL13-like"/>
</dbReference>
<protein>
    <recommendedName>
        <fullName evidence="6">FBD domain-containing protein</fullName>
    </recommendedName>
</protein>
<keyword evidence="5" id="KW-1185">Reference proteome</keyword>
<dbReference type="Pfam" id="PF08387">
    <property type="entry name" value="FBD"/>
    <property type="match status" value="1"/>
</dbReference>
<reference evidence="4" key="1">
    <citation type="submission" date="2023-07" db="EMBL/GenBank/DDBJ databases">
        <title>A chromosome-level genome assembly of Lolium multiflorum.</title>
        <authorList>
            <person name="Chen Y."/>
            <person name="Copetti D."/>
            <person name="Kolliker R."/>
            <person name="Studer B."/>
        </authorList>
    </citation>
    <scope>NUCLEOTIDE SEQUENCE</scope>
    <source>
        <strain evidence="4">02402/16</strain>
        <tissue evidence="4">Leaf</tissue>
    </source>
</reference>
<dbReference type="Gene3D" id="3.80.10.10">
    <property type="entry name" value="Ribonuclease Inhibitor"/>
    <property type="match status" value="1"/>
</dbReference>
<dbReference type="InterPro" id="IPR006566">
    <property type="entry name" value="FBD"/>
</dbReference>
<gene>
    <name evidence="4" type="ORF">QYE76_066117</name>
</gene>
<evidence type="ECO:0000313" key="5">
    <source>
        <dbReference type="Proteomes" id="UP001231189"/>
    </source>
</evidence>
<sequence length="476" mass="53235">MGDDEDGVPAAKRRQPAPPPPPAMVDYISNLPDAILGDIVSLLPTKKAACTQILARRWRPLWRSAPLNIECHGLLRDDGTIDFRGDPGEHLDKAAITRILSTHPGPVRRLRVPAHHMQPRHANALNDWLVSPALNNLQVLEFYHRCDYANLLAVSSWPPPPASVFQLTPTLHVATFSHCTISDGTARSLHFPNLKMLALEEALLPETTVQSILARCPVLENLLLRGNVGSSCVRVVSPRIRSIAVHVSSFRGGAHLQELVVEDAPCLERLLRTLPDGDLGVTVTNAPRLETLGCLSDVFGVTKLKLGSAAILRLNDVKFKEAVCSVKILAFYNDSLSLDVVINFMECFPCLERLYIKSCSGGKNAWRKKYRGLNKHHDFRLKNLVLENYRGTKSEIDFVTFFIMNAKLLESMRFKVESRICMDGSWIKTQHTQLLVEKRKSICAQIEFRKYDCRCNLTHVESVHDLSAADPFACRC</sequence>
<dbReference type="SUPFAM" id="SSF52047">
    <property type="entry name" value="RNI-like"/>
    <property type="match status" value="1"/>
</dbReference>
<comment type="caution">
    <text evidence="4">The sequence shown here is derived from an EMBL/GenBank/DDBJ whole genome shotgun (WGS) entry which is preliminary data.</text>
</comment>
<dbReference type="Pfam" id="PF24758">
    <property type="entry name" value="LRR_At5g56370"/>
    <property type="match status" value="1"/>
</dbReference>